<protein>
    <recommendedName>
        <fullName evidence="2">At4g14310 8-bladed propeller domain-containing protein</fullName>
    </recommendedName>
</protein>
<organism evidence="3 4">
    <name type="scientific">Taxus chinensis</name>
    <name type="common">Chinese yew</name>
    <name type="synonym">Taxus wallichiana var. chinensis</name>
    <dbReference type="NCBI Taxonomy" id="29808"/>
    <lineage>
        <taxon>Eukaryota</taxon>
        <taxon>Viridiplantae</taxon>
        <taxon>Streptophyta</taxon>
        <taxon>Embryophyta</taxon>
        <taxon>Tracheophyta</taxon>
        <taxon>Spermatophyta</taxon>
        <taxon>Pinopsida</taxon>
        <taxon>Pinidae</taxon>
        <taxon>Conifers II</taxon>
        <taxon>Cupressales</taxon>
        <taxon>Taxaceae</taxon>
        <taxon>Taxus</taxon>
    </lineage>
</organism>
<dbReference type="InterPro" id="IPR045289">
    <property type="entry name" value="At4g14310-like"/>
</dbReference>
<dbReference type="Pfam" id="PF25465">
    <property type="entry name" value="Beta-prop_At4g14310"/>
    <property type="match status" value="1"/>
</dbReference>
<evidence type="ECO:0000259" key="2">
    <source>
        <dbReference type="Pfam" id="PF25465"/>
    </source>
</evidence>
<feature type="compositionally biased region" description="Polar residues" evidence="1">
    <location>
        <begin position="62"/>
        <end position="77"/>
    </location>
</feature>
<comment type="caution">
    <text evidence="3">The sequence shown here is derived from an EMBL/GenBank/DDBJ whole genome shotgun (WGS) entry which is preliminary data.</text>
</comment>
<keyword evidence="4" id="KW-1185">Reference proteome</keyword>
<proteinExistence type="predicted"/>
<dbReference type="SUPFAM" id="SSF50978">
    <property type="entry name" value="WD40 repeat-like"/>
    <property type="match status" value="1"/>
</dbReference>
<evidence type="ECO:0000313" key="3">
    <source>
        <dbReference type="EMBL" id="KAH9315357.1"/>
    </source>
</evidence>
<accession>A0AA38G353</accession>
<dbReference type="EMBL" id="JAHRHJ020000005">
    <property type="protein sequence ID" value="KAH9315357.1"/>
    <property type="molecule type" value="Genomic_DNA"/>
</dbReference>
<feature type="non-terminal residue" evidence="3">
    <location>
        <position position="667"/>
    </location>
</feature>
<reference evidence="3 4" key="1">
    <citation type="journal article" date="2021" name="Nat. Plants">
        <title>The Taxus genome provides insights into paclitaxel biosynthesis.</title>
        <authorList>
            <person name="Xiong X."/>
            <person name="Gou J."/>
            <person name="Liao Q."/>
            <person name="Li Y."/>
            <person name="Zhou Q."/>
            <person name="Bi G."/>
            <person name="Li C."/>
            <person name="Du R."/>
            <person name="Wang X."/>
            <person name="Sun T."/>
            <person name="Guo L."/>
            <person name="Liang H."/>
            <person name="Lu P."/>
            <person name="Wu Y."/>
            <person name="Zhang Z."/>
            <person name="Ro D.K."/>
            <person name="Shang Y."/>
            <person name="Huang S."/>
            <person name="Yan J."/>
        </authorList>
    </citation>
    <scope>NUCLEOTIDE SEQUENCE [LARGE SCALE GENOMIC DNA]</scope>
    <source>
        <strain evidence="3">Ta-2019</strain>
    </source>
</reference>
<feature type="region of interest" description="Disordered" evidence="1">
    <location>
        <begin position="284"/>
        <end position="315"/>
    </location>
</feature>
<gene>
    <name evidence="3" type="ORF">KI387_023984</name>
</gene>
<feature type="region of interest" description="Disordered" evidence="1">
    <location>
        <begin position="212"/>
        <end position="264"/>
    </location>
</feature>
<dbReference type="AlphaFoldDB" id="A0AA38G353"/>
<dbReference type="InterPro" id="IPR036322">
    <property type="entry name" value="WD40_repeat_dom_sf"/>
</dbReference>
<feature type="region of interest" description="Disordered" evidence="1">
    <location>
        <begin position="1"/>
        <end position="101"/>
    </location>
</feature>
<feature type="domain" description="At4g14310 8-bladed propeller" evidence="2">
    <location>
        <begin position="556"/>
        <end position="667"/>
    </location>
</feature>
<dbReference type="Proteomes" id="UP000824469">
    <property type="component" value="Unassembled WGS sequence"/>
</dbReference>
<sequence>MCPERRGGKTSMEMGKGKENPHAATQRSNNSREREKGLSARNNNDPLRLGLRNAGKALKDQQGASALSLRWSTSSLPSTNNNISKSSSSSSSISDLQRERATRRVAQKSIWAEEEGTLIPPPPPPPPIELTQKKEEMEDNIKGSEANDGFPSNLHQRLAFLERRVSQIASKLRRTKELLDANKTHNSSTMLSDIHLKITRIENAMTADGFFGEDKEREKEGPLILIPSKSDDPANLSTGFLKEDDKQDPSPSPSPSPSLKKRFSHQELEDRLFPHQKLLRSRPSVHLAVLKPKTEDLREPSSSSSSHVQDVSEKGLLSPIDEDPIATEFLTALNHKYSVLSNDNTAELMHTKSDEMRPGPTLPLFDGVENNESHISYSIKDIGTNDKEPLLVYDENMQFNDQENNQPCACIREEIEEAHFDRLNELGHKTSTAGWFVSEGESVLLAHDDGSCSFHDIANTEEKAEYKVPHWHTGNTWGDCWLIRASGSDGRPSKYVVAASAGSMLNSGFCSWDFYNKEIVAFHTEAEVFTCPSSIFSPVFAQRNVMVRNSCFTNAVPENQRWWYRPCGPLMVATASAQKMVIVYDIRDGDHVMKWETQGNVTNLNHSSPLQWRNKGKVVVAETEAISLWDVNSLAPRSLHNVVFPGRKVSAFHVHNTDAECNGGVRQ</sequence>
<evidence type="ECO:0000256" key="1">
    <source>
        <dbReference type="SAM" id="MobiDB-lite"/>
    </source>
</evidence>
<dbReference type="PANTHER" id="PTHR35492">
    <property type="entry name" value="TRANSDUCIN/WD40 REPEAT-LIKE SUPERFAMILY PROTEIN"/>
    <property type="match status" value="1"/>
</dbReference>
<dbReference type="PANTHER" id="PTHR35492:SF1">
    <property type="entry name" value="TRANSDUCIN_WD40 REPEAT-LIKE SUPERFAMILY PROTEIN"/>
    <property type="match status" value="1"/>
</dbReference>
<evidence type="ECO:0000313" key="4">
    <source>
        <dbReference type="Proteomes" id="UP000824469"/>
    </source>
</evidence>
<feature type="compositionally biased region" description="Low complexity" evidence="1">
    <location>
        <begin position="78"/>
        <end position="94"/>
    </location>
</feature>
<dbReference type="InterPro" id="IPR057442">
    <property type="entry name" value="Beta-prop_At4g14310"/>
</dbReference>
<feature type="compositionally biased region" description="Basic and acidic residues" evidence="1">
    <location>
        <begin position="212"/>
        <end position="221"/>
    </location>
</feature>
<name>A0AA38G353_TAXCH</name>